<name>A0A917DJW9_9HYPH</name>
<keyword evidence="1" id="KW-0812">Transmembrane</keyword>
<feature type="domain" description="Phosphatidic acid phosphatase type 2/haloperoxidase" evidence="2">
    <location>
        <begin position="128"/>
        <end position="251"/>
    </location>
</feature>
<feature type="transmembrane region" description="Helical" evidence="1">
    <location>
        <begin position="47"/>
        <end position="73"/>
    </location>
</feature>
<feature type="transmembrane region" description="Helical" evidence="1">
    <location>
        <begin position="209"/>
        <end position="228"/>
    </location>
</feature>
<evidence type="ECO:0000313" key="4">
    <source>
        <dbReference type="Proteomes" id="UP000613160"/>
    </source>
</evidence>
<dbReference type="RefSeq" id="WP_188855271.1">
    <property type="nucleotide sequence ID" value="NZ_BMJJ01000019.1"/>
</dbReference>
<sequence length="290" mass="30127">MTGQAKRDTLAGRIGRTVLASLAKGHAGLCRGMAGVADRAETAPVALLVQILFALSFVFMAVPGIDLAVAGWFAGTQGGFPLQASPTLNLVRQLNQGLTLALLALAALSLLGAAADWPTRWLIRPYKALFLLAVYAVGPGIVVNLVLKNLFGRARPREITEFGGSLAFSGPWQFPGGCDGNCSFTSGEAASAAALLAVGLIVTRSWRPLVLAALALPAAAFSLNRIAFGGHFLSDVVLSWLIVAIAMLLIWPFFATAAASIDRSVAGTGATARQFVTACLGRLGRRTASP</sequence>
<protein>
    <submittedName>
        <fullName evidence="3">Phosphatase PAP2 family protein</fullName>
    </submittedName>
</protein>
<reference evidence="3" key="1">
    <citation type="journal article" date="2014" name="Int. J. Syst. Evol. Microbiol.">
        <title>Complete genome sequence of Corynebacterium casei LMG S-19264T (=DSM 44701T), isolated from a smear-ripened cheese.</title>
        <authorList>
            <consortium name="US DOE Joint Genome Institute (JGI-PGF)"/>
            <person name="Walter F."/>
            <person name="Albersmeier A."/>
            <person name="Kalinowski J."/>
            <person name="Ruckert C."/>
        </authorList>
    </citation>
    <scope>NUCLEOTIDE SEQUENCE</scope>
    <source>
        <strain evidence="3">CGMCC 1.15493</strain>
    </source>
</reference>
<feature type="transmembrane region" description="Helical" evidence="1">
    <location>
        <begin position="126"/>
        <end position="147"/>
    </location>
</feature>
<proteinExistence type="predicted"/>
<dbReference type="InterPro" id="IPR036938">
    <property type="entry name" value="PAP2/HPO_sf"/>
</dbReference>
<dbReference type="Proteomes" id="UP000613160">
    <property type="component" value="Unassembled WGS sequence"/>
</dbReference>
<evidence type="ECO:0000259" key="2">
    <source>
        <dbReference type="SMART" id="SM00014"/>
    </source>
</evidence>
<dbReference type="AlphaFoldDB" id="A0A917DJW9"/>
<dbReference type="Pfam" id="PF01569">
    <property type="entry name" value="PAP2"/>
    <property type="match status" value="1"/>
</dbReference>
<feature type="transmembrane region" description="Helical" evidence="1">
    <location>
        <begin position="94"/>
        <end position="114"/>
    </location>
</feature>
<keyword evidence="4" id="KW-1185">Reference proteome</keyword>
<keyword evidence="1" id="KW-0472">Membrane</keyword>
<dbReference type="InterPro" id="IPR000326">
    <property type="entry name" value="PAP2/HPO"/>
</dbReference>
<dbReference type="SUPFAM" id="SSF48317">
    <property type="entry name" value="Acid phosphatase/Vanadium-dependent haloperoxidase"/>
    <property type="match status" value="1"/>
</dbReference>
<gene>
    <name evidence="3" type="ORF">GCM10011335_51120</name>
</gene>
<dbReference type="SMART" id="SM00014">
    <property type="entry name" value="acidPPc"/>
    <property type="match status" value="1"/>
</dbReference>
<evidence type="ECO:0000256" key="1">
    <source>
        <dbReference type="SAM" id="Phobius"/>
    </source>
</evidence>
<accession>A0A917DJW9</accession>
<comment type="caution">
    <text evidence="3">The sequence shown here is derived from an EMBL/GenBank/DDBJ whole genome shotgun (WGS) entry which is preliminary data.</text>
</comment>
<feature type="transmembrane region" description="Helical" evidence="1">
    <location>
        <begin position="240"/>
        <end position="261"/>
    </location>
</feature>
<reference evidence="3" key="2">
    <citation type="submission" date="2020-09" db="EMBL/GenBank/DDBJ databases">
        <authorList>
            <person name="Sun Q."/>
            <person name="Zhou Y."/>
        </authorList>
    </citation>
    <scope>NUCLEOTIDE SEQUENCE</scope>
    <source>
        <strain evidence="3">CGMCC 1.15493</strain>
    </source>
</reference>
<keyword evidence="1" id="KW-1133">Transmembrane helix</keyword>
<dbReference type="EMBL" id="BMJJ01000019">
    <property type="protein sequence ID" value="GGD42180.1"/>
    <property type="molecule type" value="Genomic_DNA"/>
</dbReference>
<evidence type="ECO:0000313" key="3">
    <source>
        <dbReference type="EMBL" id="GGD42180.1"/>
    </source>
</evidence>
<dbReference type="Gene3D" id="1.20.144.10">
    <property type="entry name" value="Phosphatidic acid phosphatase type 2/haloperoxidase"/>
    <property type="match status" value="1"/>
</dbReference>
<organism evidence="3 4">
    <name type="scientific">Aureimonas glaciei</name>
    <dbReference type="NCBI Taxonomy" id="1776957"/>
    <lineage>
        <taxon>Bacteria</taxon>
        <taxon>Pseudomonadati</taxon>
        <taxon>Pseudomonadota</taxon>
        <taxon>Alphaproteobacteria</taxon>
        <taxon>Hyphomicrobiales</taxon>
        <taxon>Aurantimonadaceae</taxon>
        <taxon>Aureimonas</taxon>
    </lineage>
</organism>